<evidence type="ECO:0000256" key="2">
    <source>
        <dbReference type="ARBA" id="ARBA00022692"/>
    </source>
</evidence>
<keyword evidence="3 7" id="KW-1133">Transmembrane helix</keyword>
<dbReference type="NCBIfam" id="TIGR00247">
    <property type="entry name" value="endolytic transglycosylase MltG"/>
    <property type="match status" value="1"/>
</dbReference>
<dbReference type="EC" id="4.2.2.29" evidence="7"/>
<dbReference type="AlphaFoldDB" id="A0A2M7S968"/>
<dbReference type="PANTHER" id="PTHR30518">
    <property type="entry name" value="ENDOLYTIC MUREIN TRANSGLYCOSYLASE"/>
    <property type="match status" value="1"/>
</dbReference>
<dbReference type="GO" id="GO:0009252">
    <property type="term" value="P:peptidoglycan biosynthetic process"/>
    <property type="evidence" value="ECO:0007669"/>
    <property type="project" value="UniProtKB-UniRule"/>
</dbReference>
<reference evidence="9" key="1">
    <citation type="submission" date="2017-09" db="EMBL/GenBank/DDBJ databases">
        <title>Depth-based differentiation of microbial function through sediment-hosted aquifers and enrichment of novel symbionts in the deep terrestrial subsurface.</title>
        <authorList>
            <person name="Probst A.J."/>
            <person name="Ladd B."/>
            <person name="Jarett J.K."/>
            <person name="Geller-Mcgrath D.E."/>
            <person name="Sieber C.M.K."/>
            <person name="Emerson J.B."/>
            <person name="Anantharaman K."/>
            <person name="Thomas B.C."/>
            <person name="Malmstrom R."/>
            <person name="Stieglmeier M."/>
            <person name="Klingl A."/>
            <person name="Woyke T."/>
            <person name="Ryan C.M."/>
            <person name="Banfield J.F."/>
        </authorList>
    </citation>
    <scope>NUCLEOTIDE SEQUENCE [LARGE SCALE GENOMIC DNA]</scope>
</reference>
<comment type="similarity">
    <text evidence="7">Belongs to the transglycosylase MltG family.</text>
</comment>
<sequence>MGKRTDRKKLIVVLALLAFFAVNSYLLFFPVPISVGTVYVPPGSKSGEIALILKEKGIIRNRLLFRFLGEFYKLFKNIKAGEYSFGSRASTLDVVKKLASGDIKIHVVTVPEGYTMEEIALVLSMEGLVDFRKFIALANNANLTVDTFSFPAKLEGYLFPETYKFAKVPNAEEYIIMEMLREFKKRVVDVYSAEIEQKGYTLEKVLIMASLVEREALINPERPIITRVFYNRLKKGMMLQSCPTVMYALGKFRGKLSNEDLKVKSPFNTYICTGLPPGPICSPGVPSIEAAIRPADVNYLYFVSRNNGTHYFSRDYESHKRAKLKYQGT</sequence>
<proteinExistence type="inferred from homology"/>
<dbReference type="HAMAP" id="MF_02065">
    <property type="entry name" value="MltG"/>
    <property type="match status" value="1"/>
</dbReference>
<dbReference type="Proteomes" id="UP000229307">
    <property type="component" value="Unassembled WGS sequence"/>
</dbReference>
<evidence type="ECO:0000256" key="1">
    <source>
        <dbReference type="ARBA" id="ARBA00022475"/>
    </source>
</evidence>
<dbReference type="GO" id="GO:0005886">
    <property type="term" value="C:plasma membrane"/>
    <property type="evidence" value="ECO:0007669"/>
    <property type="project" value="UniProtKB-UniRule"/>
</dbReference>
<feature type="site" description="Important for catalytic activity" evidence="7">
    <location>
        <position position="215"/>
    </location>
</feature>
<evidence type="ECO:0000256" key="7">
    <source>
        <dbReference type="HAMAP-Rule" id="MF_02065"/>
    </source>
</evidence>
<evidence type="ECO:0000256" key="4">
    <source>
        <dbReference type="ARBA" id="ARBA00023136"/>
    </source>
</evidence>
<comment type="function">
    <text evidence="7">Functions as a peptidoglycan terminase that cleaves nascent peptidoglycan strands endolytically to terminate their elongation.</text>
</comment>
<accession>A0A2M7S968</accession>
<dbReference type="Pfam" id="PF02618">
    <property type="entry name" value="YceG"/>
    <property type="match status" value="1"/>
</dbReference>
<dbReference type="EMBL" id="PFMR01000212">
    <property type="protein sequence ID" value="PIZ16076.1"/>
    <property type="molecule type" value="Genomic_DNA"/>
</dbReference>
<dbReference type="Gene3D" id="3.30.1490.480">
    <property type="entry name" value="Endolytic murein transglycosylase"/>
    <property type="match status" value="1"/>
</dbReference>
<evidence type="ECO:0000313" key="9">
    <source>
        <dbReference type="Proteomes" id="UP000229307"/>
    </source>
</evidence>
<protein>
    <recommendedName>
        <fullName evidence="7">Endolytic murein transglycosylase</fullName>
        <ecNumber evidence="7">4.2.2.29</ecNumber>
    </recommendedName>
    <alternativeName>
        <fullName evidence="7">Peptidoglycan lytic transglycosylase</fullName>
    </alternativeName>
    <alternativeName>
        <fullName evidence="7">Peptidoglycan polymerization terminase</fullName>
    </alternativeName>
</protein>
<comment type="caution">
    <text evidence="8">The sequence shown here is derived from an EMBL/GenBank/DDBJ whole genome shotgun (WGS) entry which is preliminary data.</text>
</comment>
<organism evidence="8 9">
    <name type="scientific">Candidatus Desantisbacteria bacterium CG_4_10_14_0_8_um_filter_48_22</name>
    <dbReference type="NCBI Taxonomy" id="1974543"/>
    <lineage>
        <taxon>Bacteria</taxon>
        <taxon>Candidatus Desantisiibacteriota</taxon>
    </lineage>
</organism>
<dbReference type="InterPro" id="IPR003770">
    <property type="entry name" value="MLTG-like"/>
</dbReference>
<evidence type="ECO:0000256" key="5">
    <source>
        <dbReference type="ARBA" id="ARBA00023239"/>
    </source>
</evidence>
<keyword evidence="6 7" id="KW-0961">Cell wall biogenesis/degradation</keyword>
<keyword evidence="4 7" id="KW-0472">Membrane</keyword>
<dbReference type="GO" id="GO:0071555">
    <property type="term" value="P:cell wall organization"/>
    <property type="evidence" value="ECO:0007669"/>
    <property type="project" value="UniProtKB-KW"/>
</dbReference>
<evidence type="ECO:0000313" key="8">
    <source>
        <dbReference type="EMBL" id="PIZ16076.1"/>
    </source>
</evidence>
<keyword evidence="2 7" id="KW-0812">Transmembrane</keyword>
<name>A0A2M7S968_9BACT</name>
<evidence type="ECO:0000256" key="6">
    <source>
        <dbReference type="ARBA" id="ARBA00023316"/>
    </source>
</evidence>
<dbReference type="PANTHER" id="PTHR30518:SF2">
    <property type="entry name" value="ENDOLYTIC MUREIN TRANSGLYCOSYLASE"/>
    <property type="match status" value="1"/>
</dbReference>
<keyword evidence="1 7" id="KW-1003">Cell membrane</keyword>
<keyword evidence="5 7" id="KW-0456">Lyase</keyword>
<dbReference type="CDD" id="cd08010">
    <property type="entry name" value="MltG_like"/>
    <property type="match status" value="1"/>
</dbReference>
<dbReference type="Gene3D" id="3.30.160.60">
    <property type="entry name" value="Classic Zinc Finger"/>
    <property type="match status" value="1"/>
</dbReference>
<gene>
    <name evidence="7" type="primary">mltG</name>
    <name evidence="8" type="ORF">COY52_08040</name>
</gene>
<dbReference type="GO" id="GO:0008932">
    <property type="term" value="F:lytic endotransglycosylase activity"/>
    <property type="evidence" value="ECO:0007669"/>
    <property type="project" value="UniProtKB-UniRule"/>
</dbReference>
<evidence type="ECO:0000256" key="3">
    <source>
        <dbReference type="ARBA" id="ARBA00022989"/>
    </source>
</evidence>
<comment type="catalytic activity">
    <reaction evidence="7">
        <text>a peptidoglycan chain = a peptidoglycan chain with N-acetyl-1,6-anhydromuramyl-[peptide] at the reducing end + a peptidoglycan chain with N-acetylglucosamine at the non-reducing end.</text>
        <dbReference type="EC" id="4.2.2.29"/>
    </reaction>
</comment>